<dbReference type="EMBL" id="QNUK01000934">
    <property type="protein sequence ID" value="KAF5888702.1"/>
    <property type="molecule type" value="Genomic_DNA"/>
</dbReference>
<organism evidence="2 3">
    <name type="scientific">Clarias magur</name>
    <name type="common">Asian catfish</name>
    <name type="synonym">Macropteronotus magur</name>
    <dbReference type="NCBI Taxonomy" id="1594786"/>
    <lineage>
        <taxon>Eukaryota</taxon>
        <taxon>Metazoa</taxon>
        <taxon>Chordata</taxon>
        <taxon>Craniata</taxon>
        <taxon>Vertebrata</taxon>
        <taxon>Euteleostomi</taxon>
        <taxon>Actinopterygii</taxon>
        <taxon>Neopterygii</taxon>
        <taxon>Teleostei</taxon>
        <taxon>Ostariophysi</taxon>
        <taxon>Siluriformes</taxon>
        <taxon>Clariidae</taxon>
        <taxon>Clarias</taxon>
    </lineage>
</organism>
<keyword evidence="3" id="KW-1185">Reference proteome</keyword>
<accession>A0A8J4TWU3</accession>
<dbReference type="AlphaFoldDB" id="A0A8J4TWU3"/>
<name>A0A8J4TWU3_CLAMG</name>
<evidence type="ECO:0000313" key="2">
    <source>
        <dbReference type="EMBL" id="KAF5888702.1"/>
    </source>
</evidence>
<feature type="region of interest" description="Disordered" evidence="1">
    <location>
        <begin position="90"/>
        <end position="111"/>
    </location>
</feature>
<evidence type="ECO:0000313" key="3">
    <source>
        <dbReference type="Proteomes" id="UP000727407"/>
    </source>
</evidence>
<feature type="compositionally biased region" description="Basic and acidic residues" evidence="1">
    <location>
        <begin position="102"/>
        <end position="111"/>
    </location>
</feature>
<comment type="caution">
    <text evidence="2">The sequence shown here is derived from an EMBL/GenBank/DDBJ whole genome shotgun (WGS) entry which is preliminary data.</text>
</comment>
<protein>
    <submittedName>
        <fullName evidence="2">Uncharacterized protein</fullName>
    </submittedName>
</protein>
<proteinExistence type="predicted"/>
<reference evidence="2" key="1">
    <citation type="submission" date="2020-07" db="EMBL/GenBank/DDBJ databases">
        <title>Clarias magur genome sequencing, assembly and annotation.</title>
        <authorList>
            <person name="Kushwaha B."/>
            <person name="Kumar R."/>
            <person name="Das P."/>
            <person name="Joshi C.G."/>
            <person name="Kumar D."/>
            <person name="Nagpure N.S."/>
            <person name="Pandey M."/>
            <person name="Agarwal S."/>
            <person name="Srivastava S."/>
            <person name="Singh M."/>
            <person name="Sahoo L."/>
            <person name="Jayasankar P."/>
            <person name="Meher P.K."/>
            <person name="Koringa P.G."/>
            <person name="Iquebal M.A."/>
            <person name="Das S.P."/>
            <person name="Bit A."/>
            <person name="Patnaik S."/>
            <person name="Patel N."/>
            <person name="Shah T.M."/>
            <person name="Hinsu A."/>
            <person name="Jena J.K."/>
        </authorList>
    </citation>
    <scope>NUCLEOTIDE SEQUENCE</scope>
    <source>
        <strain evidence="2">CIFAMagur01</strain>
        <tissue evidence="2">Testis</tissue>
    </source>
</reference>
<evidence type="ECO:0000256" key="1">
    <source>
        <dbReference type="SAM" id="MobiDB-lite"/>
    </source>
</evidence>
<dbReference type="Proteomes" id="UP000727407">
    <property type="component" value="Unassembled WGS sequence"/>
</dbReference>
<gene>
    <name evidence="2" type="ORF">DAT39_021599</name>
</gene>
<feature type="non-terminal residue" evidence="2">
    <location>
        <position position="1"/>
    </location>
</feature>
<sequence length="111" mass="12667">TGIGVMRESFGVTPSLRRIKRVLLYSPHPHNKNEKKLGKKSVTFLQTLKTIKGRLEEEVKLFDSAGNDSAALSRVRIKMICSSEYWRKVDGKTPGATKERKRRETPVKKKL</sequence>
<feature type="non-terminal residue" evidence="2">
    <location>
        <position position="111"/>
    </location>
</feature>